<dbReference type="GO" id="GO:0003924">
    <property type="term" value="F:GTPase activity"/>
    <property type="evidence" value="ECO:0000318"/>
    <property type="project" value="GO_Central"/>
</dbReference>
<dbReference type="InParanoid" id="T1EHU8"/>
<evidence type="ECO:0000256" key="3">
    <source>
        <dbReference type="ARBA" id="ARBA00022741"/>
    </source>
</evidence>
<dbReference type="GO" id="GO:0000054">
    <property type="term" value="P:ribosomal subunit export from nucleus"/>
    <property type="evidence" value="ECO:0000318"/>
    <property type="project" value="GO_Central"/>
</dbReference>
<evidence type="ECO:0000256" key="6">
    <source>
        <dbReference type="ARBA" id="ARBA00040145"/>
    </source>
</evidence>
<dbReference type="PROSITE" id="PS51721">
    <property type="entry name" value="G_CP"/>
    <property type="match status" value="1"/>
</dbReference>
<dbReference type="GO" id="GO:0005525">
    <property type="term" value="F:GTP binding"/>
    <property type="evidence" value="ECO:0007669"/>
    <property type="project" value="UniProtKB-KW"/>
</dbReference>
<gene>
    <name evidence="9" type="primary">20196148</name>
    <name evidence="8" type="ORF">HELRODRAFT_130955</name>
</gene>
<dbReference type="Proteomes" id="UP000015101">
    <property type="component" value="Unassembled WGS sequence"/>
</dbReference>
<reference evidence="8 10" key="2">
    <citation type="journal article" date="2013" name="Nature">
        <title>Insights into bilaterian evolution from three spiralian genomes.</title>
        <authorList>
            <person name="Simakov O."/>
            <person name="Marletaz F."/>
            <person name="Cho S.J."/>
            <person name="Edsinger-Gonzales E."/>
            <person name="Havlak P."/>
            <person name="Hellsten U."/>
            <person name="Kuo D.H."/>
            <person name="Larsson T."/>
            <person name="Lv J."/>
            <person name="Arendt D."/>
            <person name="Savage R."/>
            <person name="Osoegawa K."/>
            <person name="de Jong P."/>
            <person name="Grimwood J."/>
            <person name="Chapman J.A."/>
            <person name="Shapiro H."/>
            <person name="Aerts A."/>
            <person name="Otillar R.P."/>
            <person name="Terry A.Y."/>
            <person name="Boore J.L."/>
            <person name="Grigoriev I.V."/>
            <person name="Lindberg D.R."/>
            <person name="Seaver E.C."/>
            <person name="Weisblat D.A."/>
            <person name="Putnam N.H."/>
            <person name="Rokhsar D.S."/>
        </authorList>
    </citation>
    <scope>NUCLEOTIDE SEQUENCE</scope>
</reference>
<dbReference type="RefSeq" id="XP_009012007.1">
    <property type="nucleotide sequence ID" value="XM_009013759.1"/>
</dbReference>
<dbReference type="HOGENOM" id="CLU_011072_6_1_1"/>
<reference evidence="10" key="1">
    <citation type="submission" date="2012-12" db="EMBL/GenBank/DDBJ databases">
        <authorList>
            <person name="Hellsten U."/>
            <person name="Grimwood J."/>
            <person name="Chapman J.A."/>
            <person name="Shapiro H."/>
            <person name="Aerts A."/>
            <person name="Otillar R.P."/>
            <person name="Terry A.Y."/>
            <person name="Boore J.L."/>
            <person name="Simakov O."/>
            <person name="Marletaz F."/>
            <person name="Cho S.-J."/>
            <person name="Edsinger-Gonzales E."/>
            <person name="Havlak P."/>
            <person name="Kuo D.-H."/>
            <person name="Larsson T."/>
            <person name="Lv J."/>
            <person name="Arendt D."/>
            <person name="Savage R."/>
            <person name="Osoegawa K."/>
            <person name="de Jong P."/>
            <person name="Lindberg D.R."/>
            <person name="Seaver E.C."/>
            <person name="Weisblat D.A."/>
            <person name="Putnam N.H."/>
            <person name="Grigoriev I.V."/>
            <person name="Rokhsar D.S."/>
        </authorList>
    </citation>
    <scope>NUCLEOTIDE SEQUENCE</scope>
</reference>
<organism evidence="9 10">
    <name type="scientific">Helobdella robusta</name>
    <name type="common">Californian leech</name>
    <dbReference type="NCBI Taxonomy" id="6412"/>
    <lineage>
        <taxon>Eukaryota</taxon>
        <taxon>Metazoa</taxon>
        <taxon>Spiralia</taxon>
        <taxon>Lophotrochozoa</taxon>
        <taxon>Annelida</taxon>
        <taxon>Clitellata</taxon>
        <taxon>Hirudinea</taxon>
        <taxon>Rhynchobdellida</taxon>
        <taxon>Glossiphoniidae</taxon>
        <taxon>Helobdella</taxon>
    </lineage>
</organism>
<dbReference type="GO" id="GO:0005829">
    <property type="term" value="C:cytosol"/>
    <property type="evidence" value="ECO:0000318"/>
    <property type="project" value="GO_Central"/>
</dbReference>
<dbReference type="KEGG" id="hro:HELRODRAFT_130955"/>
<dbReference type="eggNOG" id="KOG1424">
    <property type="taxonomic scope" value="Eukaryota"/>
</dbReference>
<keyword evidence="5" id="KW-0342">GTP-binding</keyword>
<dbReference type="CTD" id="20196148"/>
<accession>T1EHU8</accession>
<dbReference type="Gene3D" id="3.40.50.300">
    <property type="entry name" value="P-loop containing nucleotide triphosphate hydrolases"/>
    <property type="match status" value="1"/>
</dbReference>
<dbReference type="STRING" id="6412.T1EHU8"/>
<keyword evidence="3" id="KW-0547">Nucleotide-binding</keyword>
<dbReference type="InterPro" id="IPR023179">
    <property type="entry name" value="GTP-bd_ortho_bundle_sf"/>
</dbReference>
<dbReference type="EMBL" id="KB095905">
    <property type="protein sequence ID" value="ESO10193.1"/>
    <property type="molecule type" value="Genomic_DNA"/>
</dbReference>
<proteinExistence type="predicted"/>
<comment type="subcellular location">
    <subcellularLocation>
        <location evidence="1">Cytoplasm</location>
    </subcellularLocation>
</comment>
<dbReference type="InterPro" id="IPR043358">
    <property type="entry name" value="GNL1-like"/>
</dbReference>
<evidence type="ECO:0000256" key="5">
    <source>
        <dbReference type="ARBA" id="ARBA00023134"/>
    </source>
</evidence>
<evidence type="ECO:0000259" key="7">
    <source>
        <dbReference type="PROSITE" id="PS51721"/>
    </source>
</evidence>
<dbReference type="Pfam" id="PF01926">
    <property type="entry name" value="MMR_HSR1"/>
    <property type="match status" value="1"/>
</dbReference>
<dbReference type="EMBL" id="AMQM01002891">
    <property type="status" value="NOT_ANNOTATED_CDS"/>
    <property type="molecule type" value="Genomic_DNA"/>
</dbReference>
<keyword evidence="2" id="KW-0963">Cytoplasm</keyword>
<dbReference type="Gene3D" id="1.10.1580.10">
    <property type="match status" value="1"/>
</dbReference>
<dbReference type="PANTHER" id="PTHR45709">
    <property type="entry name" value="LARGE SUBUNIT GTPASE 1 HOMOLOG-RELATED"/>
    <property type="match status" value="1"/>
</dbReference>
<evidence type="ECO:0000313" key="9">
    <source>
        <dbReference type="EnsemblMetazoa" id="HelroP130955"/>
    </source>
</evidence>
<dbReference type="InterPro" id="IPR006073">
    <property type="entry name" value="GTP-bd"/>
</dbReference>
<dbReference type="CDD" id="cd01857">
    <property type="entry name" value="HSR1_MMR1"/>
    <property type="match status" value="1"/>
</dbReference>
<evidence type="ECO:0000256" key="1">
    <source>
        <dbReference type="ARBA" id="ARBA00004496"/>
    </source>
</evidence>
<evidence type="ECO:0000313" key="10">
    <source>
        <dbReference type="Proteomes" id="UP000015101"/>
    </source>
</evidence>
<protein>
    <recommendedName>
        <fullName evidence="6">Large subunit GTPase 1 homolog</fullName>
    </recommendedName>
</protein>
<sequence length="415" mass="47721">LHTTDLNDGLDWNKINFRSITEENTLEEFLSTAELAMTEFIAERENSVLISCNNLVPSAEESAKMQRIQNDLKSLLRIPRRPKWDEQMNIEQLNENEKTSFLEWRHDLSKLSEMEGILITPYEKNLEFWRQLWRVIEKSDVIVQIVDARNPLLFRCEDLEIYVKEIDPKKENVLLINKADFLNESQRKIWVDYFKDFEITVLFWSAIKELKEKGIVNDINKSIDETEYEANPILNASQLLDWFKYIGRKIKKDCDELITVGLIGYPNVGKSSTINALLAHRTAPVSATPGKTKHFQTFFIDSQLLLCDCPGLVMPNFVASKAEMVTNGILPVDQMKDYLSPTAIVCNLISKTVFEQTYGIILEENTKSSPYDLLTAYARVRGFMTHKGVPDCSRAARLIIKDFVNGKLCYCACPP</sequence>
<evidence type="ECO:0000256" key="4">
    <source>
        <dbReference type="ARBA" id="ARBA00022801"/>
    </source>
</evidence>
<evidence type="ECO:0000313" key="8">
    <source>
        <dbReference type="EMBL" id="ESO10193.1"/>
    </source>
</evidence>
<evidence type="ECO:0000256" key="2">
    <source>
        <dbReference type="ARBA" id="ARBA00022490"/>
    </source>
</evidence>
<dbReference type="OMA" id="VNKADMM"/>
<dbReference type="OrthoDB" id="61815at2759"/>
<reference evidence="9" key="3">
    <citation type="submission" date="2015-06" db="UniProtKB">
        <authorList>
            <consortium name="EnsemblMetazoa"/>
        </authorList>
    </citation>
    <scope>IDENTIFICATION</scope>
</reference>
<dbReference type="FunCoup" id="T1EHU8">
    <property type="interactions" value="2090"/>
</dbReference>
<dbReference type="SUPFAM" id="SSF52540">
    <property type="entry name" value="P-loop containing nucleoside triphosphate hydrolases"/>
    <property type="match status" value="1"/>
</dbReference>
<dbReference type="AlphaFoldDB" id="T1EHU8"/>
<feature type="domain" description="CP-type G" evidence="7">
    <location>
        <begin position="129"/>
        <end position="315"/>
    </location>
</feature>
<dbReference type="InterPro" id="IPR027417">
    <property type="entry name" value="P-loop_NTPase"/>
</dbReference>
<dbReference type="PANTHER" id="PTHR45709:SF2">
    <property type="entry name" value="LARGE SUBUNIT GTPASE 1 HOMOLOG"/>
    <property type="match status" value="1"/>
</dbReference>
<dbReference type="GeneID" id="20196148"/>
<keyword evidence="4" id="KW-0378">Hydrolase</keyword>
<name>T1EHU8_HELRO</name>
<dbReference type="EnsemblMetazoa" id="HelroT130955">
    <property type="protein sequence ID" value="HelroP130955"/>
    <property type="gene ID" value="HelroG130955"/>
</dbReference>
<dbReference type="InterPro" id="IPR030378">
    <property type="entry name" value="G_CP_dom"/>
</dbReference>
<keyword evidence="10" id="KW-1185">Reference proteome</keyword>